<dbReference type="GeneID" id="37040681"/>
<dbReference type="EMBL" id="KZ819635">
    <property type="protein sequence ID" value="PWN91672.1"/>
    <property type="molecule type" value="Genomic_DNA"/>
</dbReference>
<gene>
    <name evidence="7" type="ORF">FA10DRAFT_228791</name>
</gene>
<dbReference type="AlphaFoldDB" id="A0A316YRD7"/>
<dbReference type="OrthoDB" id="6354873at2759"/>
<evidence type="ECO:0000313" key="7">
    <source>
        <dbReference type="EMBL" id="PWN91672.1"/>
    </source>
</evidence>
<dbReference type="PANTHER" id="PTHR11863">
    <property type="entry name" value="STEROL DESATURASE"/>
    <property type="match status" value="1"/>
</dbReference>
<keyword evidence="4 5" id="KW-0472">Membrane</keyword>
<dbReference type="GO" id="GO:0016020">
    <property type="term" value="C:membrane"/>
    <property type="evidence" value="ECO:0007669"/>
    <property type="project" value="UniProtKB-SubCell"/>
</dbReference>
<dbReference type="RefSeq" id="XP_025378870.1">
    <property type="nucleotide sequence ID" value="XM_025518765.1"/>
</dbReference>
<dbReference type="GO" id="GO:0008610">
    <property type="term" value="P:lipid biosynthetic process"/>
    <property type="evidence" value="ECO:0007669"/>
    <property type="project" value="InterPro"/>
</dbReference>
<name>A0A316YRD7_9BASI</name>
<feature type="domain" description="Fatty acid hydroxylase" evidence="6">
    <location>
        <begin position="176"/>
        <end position="317"/>
    </location>
</feature>
<evidence type="ECO:0000256" key="1">
    <source>
        <dbReference type="ARBA" id="ARBA00004370"/>
    </source>
</evidence>
<comment type="subcellular location">
    <subcellularLocation>
        <location evidence="1">Membrane</location>
    </subcellularLocation>
</comment>
<feature type="transmembrane region" description="Helical" evidence="5">
    <location>
        <begin position="229"/>
        <end position="250"/>
    </location>
</feature>
<keyword evidence="8" id="KW-1185">Reference proteome</keyword>
<feature type="transmembrane region" description="Helical" evidence="5">
    <location>
        <begin position="86"/>
        <end position="105"/>
    </location>
</feature>
<evidence type="ECO:0000256" key="4">
    <source>
        <dbReference type="ARBA" id="ARBA00023136"/>
    </source>
</evidence>
<dbReference type="GO" id="GO:0005506">
    <property type="term" value="F:iron ion binding"/>
    <property type="evidence" value="ECO:0007669"/>
    <property type="project" value="InterPro"/>
</dbReference>
<organism evidence="7 8">
    <name type="scientific">Acaromyces ingoldii</name>
    <dbReference type="NCBI Taxonomy" id="215250"/>
    <lineage>
        <taxon>Eukaryota</taxon>
        <taxon>Fungi</taxon>
        <taxon>Dikarya</taxon>
        <taxon>Basidiomycota</taxon>
        <taxon>Ustilaginomycotina</taxon>
        <taxon>Exobasidiomycetes</taxon>
        <taxon>Exobasidiales</taxon>
        <taxon>Cryptobasidiaceae</taxon>
        <taxon>Acaromyces</taxon>
    </lineage>
</organism>
<evidence type="ECO:0000259" key="6">
    <source>
        <dbReference type="Pfam" id="PF04116"/>
    </source>
</evidence>
<feature type="transmembrane region" description="Helical" evidence="5">
    <location>
        <begin position="167"/>
        <end position="188"/>
    </location>
</feature>
<dbReference type="Pfam" id="PF04116">
    <property type="entry name" value="FA_hydroxylase"/>
    <property type="match status" value="1"/>
</dbReference>
<proteinExistence type="predicted"/>
<dbReference type="InParanoid" id="A0A316YRD7"/>
<evidence type="ECO:0000256" key="3">
    <source>
        <dbReference type="ARBA" id="ARBA00022989"/>
    </source>
</evidence>
<dbReference type="InterPro" id="IPR050307">
    <property type="entry name" value="Sterol_Desaturase_Related"/>
</dbReference>
<evidence type="ECO:0000256" key="2">
    <source>
        <dbReference type="ARBA" id="ARBA00022692"/>
    </source>
</evidence>
<keyword evidence="2 5" id="KW-0812">Transmembrane</keyword>
<dbReference type="GO" id="GO:0016491">
    <property type="term" value="F:oxidoreductase activity"/>
    <property type="evidence" value="ECO:0007669"/>
    <property type="project" value="InterPro"/>
</dbReference>
<sequence length="338" mass="40753">MVAPKKKHTMTATWHLDEDQSEWDFYKRLIHRLNILQHPKGQAPAPVYTKDDKVPFYPVWRQWAYIMPRAVVPILIHRAFMELTGWTFHPVFAFFFYAFAFKFFAIRCVRVFNRMGQKYGFFDGSHPRDGVPDLHSQKIGLSMLGTVTIRPLFATFLIYDRYEKPSLSLWFPVQMFIYSAVLDFWFYWYHRGMHEIPWLWKFHRLHHVTKHPNPLLSAFADNEQEWGDILVIPLLTWLVFPLNFSTWFMAQQFIIYTEIFGHSGVRLYWMTPMTGYILRWFDMDLCLEDHDQHHRFGWRNSSNYGKQTRLWDRLFGTTRSRIECREDNIDWVNTAKTG</sequence>
<reference evidence="7 8" key="1">
    <citation type="journal article" date="2018" name="Mol. Biol. Evol.">
        <title>Broad Genomic Sampling Reveals a Smut Pathogenic Ancestry of the Fungal Clade Ustilaginomycotina.</title>
        <authorList>
            <person name="Kijpornyongpan T."/>
            <person name="Mondo S.J."/>
            <person name="Barry K."/>
            <person name="Sandor L."/>
            <person name="Lee J."/>
            <person name="Lipzen A."/>
            <person name="Pangilinan J."/>
            <person name="LaButti K."/>
            <person name="Hainaut M."/>
            <person name="Henrissat B."/>
            <person name="Grigoriev I.V."/>
            <person name="Spatafora J.W."/>
            <person name="Aime M.C."/>
        </authorList>
    </citation>
    <scope>NUCLEOTIDE SEQUENCE [LARGE SCALE GENOMIC DNA]</scope>
    <source>
        <strain evidence="7 8">MCA 4198</strain>
    </source>
</reference>
<evidence type="ECO:0000256" key="5">
    <source>
        <dbReference type="SAM" id="Phobius"/>
    </source>
</evidence>
<accession>A0A316YRD7</accession>
<protein>
    <recommendedName>
        <fullName evidence="6">Fatty acid hydroxylase domain-containing protein</fullName>
    </recommendedName>
</protein>
<dbReference type="Proteomes" id="UP000245768">
    <property type="component" value="Unassembled WGS sequence"/>
</dbReference>
<dbReference type="InterPro" id="IPR006694">
    <property type="entry name" value="Fatty_acid_hydroxylase"/>
</dbReference>
<keyword evidence="3 5" id="KW-1133">Transmembrane helix</keyword>
<evidence type="ECO:0000313" key="8">
    <source>
        <dbReference type="Proteomes" id="UP000245768"/>
    </source>
</evidence>
<dbReference type="STRING" id="215250.A0A316YRD7"/>